<gene>
    <name evidence="10" type="ORF">GCM10009544_37530</name>
</gene>
<keyword evidence="10" id="KW-0645">Protease</keyword>
<evidence type="ECO:0000256" key="3">
    <source>
        <dbReference type="ARBA" id="ARBA00022801"/>
    </source>
</evidence>
<feature type="compositionally biased region" description="Low complexity" evidence="8">
    <location>
        <begin position="313"/>
        <end position="326"/>
    </location>
</feature>
<keyword evidence="3" id="KW-0378">Hydrolase</keyword>
<feature type="compositionally biased region" description="Basic and acidic residues" evidence="8">
    <location>
        <begin position="265"/>
        <end position="280"/>
    </location>
</feature>
<keyword evidence="2" id="KW-0732">Signal</keyword>
<evidence type="ECO:0000256" key="1">
    <source>
        <dbReference type="ARBA" id="ARBA00007164"/>
    </source>
</evidence>
<keyword evidence="10" id="KW-0121">Carboxypeptidase</keyword>
<dbReference type="SUPFAM" id="SSF56601">
    <property type="entry name" value="beta-lactamase/transpeptidase-like"/>
    <property type="match status" value="1"/>
</dbReference>
<feature type="compositionally biased region" description="Basic and acidic residues" evidence="8">
    <location>
        <begin position="29"/>
        <end position="61"/>
    </location>
</feature>
<evidence type="ECO:0000313" key="10">
    <source>
        <dbReference type="EMBL" id="GAA0471981.1"/>
    </source>
</evidence>
<sequence length="924" mass="94057">MKVRAAGALAPRGGVWRWEFEEASVAGESPDKSEQRKSSGETTGGERDPRLGIFRESEKTSGKAAAKRPSAAAETRDSASGEDATPEADLKTGPKTGPKAGATAGASSKATGEQAAEKADRADAHAKPTGQSGKSAAPAEGADKAADAPVPPGGNARLKAAVAAWVAGAEDGEDTAEGAGARSGAEKAAGPEKAEEAGKAEKPEKAEKAEKADDGEAAAKPPVDRATAVLKAVSPKAEKEDASAGETSPKAPADQPTAVFGALRPKAEGADKSDKGDDAPKAPADQPTAVFGALRPKAETAETGAKNGKDAKGANGVKNGKAAGAAKGDDAPKAPADQPTAVFGAVRPKSDAPAASVDQPTELLKAPEVKAPEAKSSETKSSEAEASRAKKSAAESDSERTSQFVPLKSLDDAAKTGPAKKAPAKAAPAKTAPAKATPAKSTPAKAEAPAAAGSAGQAAKPAIPVSVAPPSAVPKPPEQPAKPGEGSVPPQPAAPLDLLAQLTNTPPPPETPVRNAVRRVKIWTPLVVLLAIIFCVVQAFRPLPDTKLALASGKGTYAFGGDAFSMPWPDHGQAAAMVAGVGSLGTFGEEKPVPTASVAKVMTAYVILKDHPLKKGEQGPDIEVDDKAEQEAASADESRVDLKKGQKFSEYNLLQMLLIPSGNNAARLLARWDAGGDEEAFVAKMNAAAKDLGMSKTTYTDPSGFKDTTKSTAVDQLKLAEAVMKNEVIRDIVAKPNSDVPGHGRLNNNNDTLLLKPGVLGIKTGSSTPAGGALMWAAKRTIGGKEQQILGVTMDQHFKGLDPNAENSLLMVKTVSYKMIKAVQDAMTAATIVKKGEVVGYVEDGLGGRTPVVATRDLTGAGWPGMKAKLTIGKGGKPVPHTAKAGTEVGELTVGSGTGAMKVPVALKKELTEPSFGSKLTRLG</sequence>
<dbReference type="Gene3D" id="3.40.710.10">
    <property type="entry name" value="DD-peptidase/beta-lactamase superfamily"/>
    <property type="match status" value="1"/>
</dbReference>
<dbReference type="GO" id="GO:0004180">
    <property type="term" value="F:carboxypeptidase activity"/>
    <property type="evidence" value="ECO:0007669"/>
    <property type="project" value="UniProtKB-KW"/>
</dbReference>
<feature type="region of interest" description="Disordered" evidence="8">
    <location>
        <begin position="1"/>
        <end position="155"/>
    </location>
</feature>
<evidence type="ECO:0000256" key="7">
    <source>
        <dbReference type="RuleBase" id="RU004016"/>
    </source>
</evidence>
<accession>A0ABP3K5E3</accession>
<dbReference type="Proteomes" id="UP001499895">
    <property type="component" value="Unassembled WGS sequence"/>
</dbReference>
<feature type="compositionally biased region" description="Basic and acidic residues" evidence="8">
    <location>
        <begin position="365"/>
        <end position="400"/>
    </location>
</feature>
<dbReference type="InterPro" id="IPR012338">
    <property type="entry name" value="Beta-lactam/transpept-like"/>
</dbReference>
<evidence type="ECO:0000313" key="11">
    <source>
        <dbReference type="Proteomes" id="UP001499895"/>
    </source>
</evidence>
<dbReference type="Pfam" id="PF00768">
    <property type="entry name" value="Peptidase_S11"/>
    <property type="match status" value="1"/>
</dbReference>
<feature type="region of interest" description="Disordered" evidence="8">
    <location>
        <begin position="169"/>
        <end position="494"/>
    </location>
</feature>
<comment type="similarity">
    <text evidence="1 7">Belongs to the peptidase S11 family.</text>
</comment>
<evidence type="ECO:0000256" key="6">
    <source>
        <dbReference type="ARBA" id="ARBA00023316"/>
    </source>
</evidence>
<organism evidence="10 11">
    <name type="scientific">Streptomyces stramineus</name>
    <dbReference type="NCBI Taxonomy" id="173861"/>
    <lineage>
        <taxon>Bacteria</taxon>
        <taxon>Bacillati</taxon>
        <taxon>Actinomycetota</taxon>
        <taxon>Actinomycetes</taxon>
        <taxon>Kitasatosporales</taxon>
        <taxon>Streptomycetaceae</taxon>
        <taxon>Streptomyces</taxon>
    </lineage>
</organism>
<comment type="caution">
    <text evidence="10">The sequence shown here is derived from an EMBL/GenBank/DDBJ whole genome shotgun (WGS) entry which is preliminary data.</text>
</comment>
<dbReference type="PANTHER" id="PTHR21581:SF33">
    <property type="entry name" value="D-ALANYL-D-ALANINE CARBOXYPEPTIDASE DACB"/>
    <property type="match status" value="1"/>
</dbReference>
<evidence type="ECO:0000256" key="4">
    <source>
        <dbReference type="ARBA" id="ARBA00022960"/>
    </source>
</evidence>
<evidence type="ECO:0000256" key="8">
    <source>
        <dbReference type="SAM" id="MobiDB-lite"/>
    </source>
</evidence>
<keyword evidence="4" id="KW-0133">Cell shape</keyword>
<feature type="compositionally biased region" description="Basic and acidic residues" evidence="8">
    <location>
        <begin position="625"/>
        <end position="639"/>
    </location>
</feature>
<dbReference type="InterPro" id="IPR018044">
    <property type="entry name" value="Peptidase_S11"/>
</dbReference>
<dbReference type="EMBL" id="BAAAHB010000040">
    <property type="protein sequence ID" value="GAA0471981.1"/>
    <property type="molecule type" value="Genomic_DNA"/>
</dbReference>
<keyword evidence="5" id="KW-0573">Peptidoglycan synthesis</keyword>
<protein>
    <submittedName>
        <fullName evidence="10">D-alanyl-D-alanine carboxypeptidase</fullName>
    </submittedName>
</protein>
<dbReference type="InterPro" id="IPR001967">
    <property type="entry name" value="Peptidase_S11_N"/>
</dbReference>
<proteinExistence type="inferred from homology"/>
<dbReference type="PANTHER" id="PTHR21581">
    <property type="entry name" value="D-ALANYL-D-ALANINE CARBOXYPEPTIDASE"/>
    <property type="match status" value="1"/>
</dbReference>
<name>A0ABP3K5E3_9ACTN</name>
<feature type="compositionally biased region" description="Low complexity" evidence="8">
    <location>
        <begin position="91"/>
        <end position="112"/>
    </location>
</feature>
<reference evidence="11" key="1">
    <citation type="journal article" date="2019" name="Int. J. Syst. Evol. Microbiol.">
        <title>The Global Catalogue of Microorganisms (GCM) 10K type strain sequencing project: providing services to taxonomists for standard genome sequencing and annotation.</title>
        <authorList>
            <consortium name="The Broad Institute Genomics Platform"/>
            <consortium name="The Broad Institute Genome Sequencing Center for Infectious Disease"/>
            <person name="Wu L."/>
            <person name="Ma J."/>
        </authorList>
    </citation>
    <scope>NUCLEOTIDE SEQUENCE [LARGE SCALE GENOMIC DNA]</scope>
    <source>
        <strain evidence="11">JCM 10649</strain>
    </source>
</reference>
<evidence type="ECO:0000259" key="9">
    <source>
        <dbReference type="Pfam" id="PF00768"/>
    </source>
</evidence>
<feature type="compositionally biased region" description="Pro residues" evidence="8">
    <location>
        <begin position="471"/>
        <end position="480"/>
    </location>
</feature>
<dbReference type="PRINTS" id="PR00725">
    <property type="entry name" value="DADACBPTASE1"/>
</dbReference>
<feature type="region of interest" description="Disordered" evidence="8">
    <location>
        <begin position="616"/>
        <end position="639"/>
    </location>
</feature>
<evidence type="ECO:0000256" key="2">
    <source>
        <dbReference type="ARBA" id="ARBA00022729"/>
    </source>
</evidence>
<feature type="domain" description="Peptidase S11 D-alanyl-D-alanine carboxypeptidase A N-terminal" evidence="9">
    <location>
        <begin position="590"/>
        <end position="781"/>
    </location>
</feature>
<keyword evidence="6" id="KW-0961">Cell wall biogenesis/degradation</keyword>
<evidence type="ECO:0000256" key="5">
    <source>
        <dbReference type="ARBA" id="ARBA00022984"/>
    </source>
</evidence>
<feature type="compositionally biased region" description="Basic and acidic residues" evidence="8">
    <location>
        <begin position="115"/>
        <end position="126"/>
    </location>
</feature>
<feature type="compositionally biased region" description="Low complexity" evidence="8">
    <location>
        <begin position="415"/>
        <end position="470"/>
    </location>
</feature>
<feature type="compositionally biased region" description="Basic and acidic residues" evidence="8">
    <location>
        <begin position="189"/>
        <end position="214"/>
    </location>
</feature>
<keyword evidence="11" id="KW-1185">Reference proteome</keyword>